<dbReference type="Proteomes" id="UP000663856">
    <property type="component" value="Unassembled WGS sequence"/>
</dbReference>
<dbReference type="InterPro" id="IPR055235">
    <property type="entry name" value="ASD1_cat"/>
</dbReference>
<dbReference type="InterPro" id="IPR017853">
    <property type="entry name" value="GH"/>
</dbReference>
<dbReference type="InterPro" id="IPR010720">
    <property type="entry name" value="Alpha-L-AF_C"/>
</dbReference>
<feature type="domain" description="Alpha-L-arabinofuranosidase C-terminal" evidence="7">
    <location>
        <begin position="461"/>
        <end position="672"/>
    </location>
</feature>
<evidence type="ECO:0000256" key="1">
    <source>
        <dbReference type="ARBA" id="ARBA00001462"/>
    </source>
</evidence>
<evidence type="ECO:0000259" key="7">
    <source>
        <dbReference type="SMART" id="SM00813"/>
    </source>
</evidence>
<dbReference type="GO" id="GO:0046556">
    <property type="term" value="F:alpha-L-arabinofuranosidase activity"/>
    <property type="evidence" value="ECO:0007669"/>
    <property type="project" value="UniProtKB-EC"/>
</dbReference>
<evidence type="ECO:0000313" key="8">
    <source>
        <dbReference type="EMBL" id="CAF2048026.1"/>
    </source>
</evidence>
<gene>
    <name evidence="8" type="ORF">WKI299_LOCUS9631</name>
</gene>
<evidence type="ECO:0000256" key="2">
    <source>
        <dbReference type="ARBA" id="ARBA00007186"/>
    </source>
</evidence>
<dbReference type="EC" id="3.2.1.55" evidence="3"/>
<dbReference type="Gene3D" id="2.60.40.1180">
    <property type="entry name" value="Golgi alpha-mannosidase II"/>
    <property type="match status" value="1"/>
</dbReference>
<dbReference type="Pfam" id="PF06964">
    <property type="entry name" value="Alpha-L-AF_C"/>
    <property type="match status" value="1"/>
</dbReference>
<evidence type="ECO:0000313" key="9">
    <source>
        <dbReference type="Proteomes" id="UP000663856"/>
    </source>
</evidence>
<dbReference type="SUPFAM" id="SSF51445">
    <property type="entry name" value="(Trans)glycosidases"/>
    <property type="match status" value="1"/>
</dbReference>
<evidence type="ECO:0000256" key="3">
    <source>
        <dbReference type="ARBA" id="ARBA00012670"/>
    </source>
</evidence>
<dbReference type="EMBL" id="CAJNRF010003183">
    <property type="protein sequence ID" value="CAF2048026.1"/>
    <property type="molecule type" value="Genomic_DNA"/>
</dbReference>
<dbReference type="InterPro" id="IPR013780">
    <property type="entry name" value="Glyco_hydro_b"/>
</dbReference>
<sequence>MSIKVSVMKQITLPLVGFIACLVIKISSGWPTVNENNINVVSLNIDNANTGQNIPSTMHGAILETNINRDDDGGLYAELIYNRAFQEKGGSLDGWSSFGQGSIALNTSQPLSSALPVHLRYSLIENSTSPSGFRNGGFYGINIQVQNYTASFFYRSLGEAYVAGGQLSIGFSSSTGQMTYGLSTIDVSIVPADNWFPFSFTLPVFSNTSSVKNVFFVEFPAGSKGDFEFNLVSCFPPTYKDRVNGARMDIAQAFADLKPGYVRLPGGNDLEGPTILERFIWNNTIDLLENRPGRRGTWTGYNTEGFGLIELLTFVEDIGAIPVLAIYAGYSLDGKAVPQDELQPYIDEVINELDFLTASASNNSMGALRERLGRSEPFDIKYVEIGNEDFFAASSYSYRWPAFYNVLSQRYPNITFIATTTKSISSPPAVDDHDYQVPLFFIQNFRRYENIPRPSPKVLVGEFAVINDDDSKINNPFGAGRLDYPSIKSAVAESVYRIGFERNSDVIIGGCYAPVLQNIFNTQWTPNLIVFNDCSVVKSTSYLAQKMFGQNLGNIILNSTATNSSFTHQSVEKGQEGDGKLGNLYFVATKRTNDSMLILKLVNADPNDIYIRVQVQGTTLCCEGFMEILTAGPGVDPTTVQNTMTNPNAASIFRHPFWSVGGAFSITIPSWSIMVVTLPI</sequence>
<dbReference type="Gene3D" id="3.20.20.80">
    <property type="entry name" value="Glycosidases"/>
    <property type="match status" value="1"/>
</dbReference>
<comment type="catalytic activity">
    <reaction evidence="1">
        <text>Hydrolysis of terminal non-reducing alpha-L-arabinofuranoside residues in alpha-L-arabinosides.</text>
        <dbReference type="EC" id="3.2.1.55"/>
    </reaction>
</comment>
<dbReference type="Pfam" id="PF22848">
    <property type="entry name" value="ASD1_dom"/>
    <property type="match status" value="1"/>
</dbReference>
<organism evidence="8 9">
    <name type="scientific">Rotaria magnacalcarata</name>
    <dbReference type="NCBI Taxonomy" id="392030"/>
    <lineage>
        <taxon>Eukaryota</taxon>
        <taxon>Metazoa</taxon>
        <taxon>Spiralia</taxon>
        <taxon>Gnathifera</taxon>
        <taxon>Rotifera</taxon>
        <taxon>Eurotatoria</taxon>
        <taxon>Bdelloidea</taxon>
        <taxon>Philodinida</taxon>
        <taxon>Philodinidae</taxon>
        <taxon>Rotaria</taxon>
    </lineage>
</organism>
<dbReference type="PROSITE" id="PS51257">
    <property type="entry name" value="PROKAR_LIPOPROTEIN"/>
    <property type="match status" value="1"/>
</dbReference>
<dbReference type="Gene3D" id="2.60.120.260">
    <property type="entry name" value="Galactose-binding domain-like"/>
    <property type="match status" value="1"/>
</dbReference>
<comment type="similarity">
    <text evidence="2">Belongs to the glycosyl hydrolase 51 family.</text>
</comment>
<dbReference type="AlphaFoldDB" id="A0A816PF81"/>
<accession>A0A816PF81</accession>
<dbReference type="GO" id="GO:0046373">
    <property type="term" value="P:L-arabinose metabolic process"/>
    <property type="evidence" value="ECO:0007669"/>
    <property type="project" value="InterPro"/>
</dbReference>
<reference evidence="8" key="1">
    <citation type="submission" date="2021-02" db="EMBL/GenBank/DDBJ databases">
        <authorList>
            <person name="Nowell W R."/>
        </authorList>
    </citation>
    <scope>NUCLEOTIDE SEQUENCE</scope>
</reference>
<evidence type="ECO:0000256" key="4">
    <source>
        <dbReference type="ARBA" id="ARBA00022729"/>
    </source>
</evidence>
<proteinExistence type="inferred from homology"/>
<evidence type="ECO:0000256" key="6">
    <source>
        <dbReference type="ARBA" id="ARBA00023180"/>
    </source>
</evidence>
<dbReference type="PANTHER" id="PTHR31776">
    <property type="entry name" value="ALPHA-L-ARABINOFURANOSIDASE 1"/>
    <property type="match status" value="1"/>
</dbReference>
<dbReference type="SMART" id="SM00813">
    <property type="entry name" value="Alpha-L-AF_C"/>
    <property type="match status" value="1"/>
</dbReference>
<keyword evidence="5" id="KW-0378">Hydrolase</keyword>
<dbReference type="PANTHER" id="PTHR31776:SF0">
    <property type="entry name" value="ALPHA-L-ARABINOFURANOSIDASE 1"/>
    <property type="match status" value="1"/>
</dbReference>
<keyword evidence="6" id="KW-0325">Glycoprotein</keyword>
<comment type="caution">
    <text evidence="8">The sequence shown here is derived from an EMBL/GenBank/DDBJ whole genome shotgun (WGS) entry which is preliminary data.</text>
</comment>
<protein>
    <recommendedName>
        <fullName evidence="3">non-reducing end alpha-L-arabinofuranosidase</fullName>
        <ecNumber evidence="3">3.2.1.55</ecNumber>
    </recommendedName>
</protein>
<keyword evidence="4" id="KW-0732">Signal</keyword>
<dbReference type="InterPro" id="IPR051563">
    <property type="entry name" value="Glycosyl_Hydrolase_51"/>
</dbReference>
<name>A0A816PF81_9BILA</name>
<evidence type="ECO:0000256" key="5">
    <source>
        <dbReference type="ARBA" id="ARBA00022801"/>
    </source>
</evidence>